<sequence length="45" mass="5066">MSRYNAGDYGGGQKQYQQYGGQVYTQDVEMSQVGQNMSVSSFFDE</sequence>
<name>A0A9N9HZ83_9GLOM</name>
<proteinExistence type="predicted"/>
<protein>
    <submittedName>
        <fullName evidence="1">11933_t:CDS:1</fullName>
    </submittedName>
</protein>
<comment type="caution">
    <text evidence="1">The sequence shown here is derived from an EMBL/GenBank/DDBJ whole genome shotgun (WGS) entry which is preliminary data.</text>
</comment>
<keyword evidence="2" id="KW-1185">Reference proteome</keyword>
<evidence type="ECO:0000313" key="2">
    <source>
        <dbReference type="Proteomes" id="UP000789342"/>
    </source>
</evidence>
<accession>A0A9N9HZ83</accession>
<reference evidence="1" key="1">
    <citation type="submission" date="2021-06" db="EMBL/GenBank/DDBJ databases">
        <authorList>
            <person name="Kallberg Y."/>
            <person name="Tangrot J."/>
            <person name="Rosling A."/>
        </authorList>
    </citation>
    <scope>NUCLEOTIDE SEQUENCE</scope>
    <source>
        <strain evidence="1">CL551</strain>
    </source>
</reference>
<feature type="non-terminal residue" evidence="1">
    <location>
        <position position="45"/>
    </location>
</feature>
<organism evidence="1 2">
    <name type="scientific">Acaulospora morrowiae</name>
    <dbReference type="NCBI Taxonomy" id="94023"/>
    <lineage>
        <taxon>Eukaryota</taxon>
        <taxon>Fungi</taxon>
        <taxon>Fungi incertae sedis</taxon>
        <taxon>Mucoromycota</taxon>
        <taxon>Glomeromycotina</taxon>
        <taxon>Glomeromycetes</taxon>
        <taxon>Diversisporales</taxon>
        <taxon>Acaulosporaceae</taxon>
        <taxon>Acaulospora</taxon>
    </lineage>
</organism>
<dbReference type="Proteomes" id="UP000789342">
    <property type="component" value="Unassembled WGS sequence"/>
</dbReference>
<gene>
    <name evidence="1" type="ORF">AMORRO_LOCUS12780</name>
</gene>
<dbReference type="AlphaFoldDB" id="A0A9N9HZ83"/>
<dbReference type="EMBL" id="CAJVPV010019807">
    <property type="protein sequence ID" value="CAG8712474.1"/>
    <property type="molecule type" value="Genomic_DNA"/>
</dbReference>
<evidence type="ECO:0000313" key="1">
    <source>
        <dbReference type="EMBL" id="CAG8712474.1"/>
    </source>
</evidence>